<dbReference type="AlphaFoldDB" id="A0A1Y4JQI5"/>
<name>A0A1Y4JQI5_9BACE</name>
<sequence>MILYHASPYIIERPDVSRSRDFLDFGKGFYLTAIREQAEKYAMRFLRRGQKAYINEYVLDEDLSEYNVMTFDRYDEAWLEYVGACRKGNGGVIYDIVSGGIADDKVFNTIDLYFASEMSKEDALGRLAFEYPNHQICILNQNVILHHLKFKKATEITIEASKNDSK</sequence>
<evidence type="ECO:0000313" key="2">
    <source>
        <dbReference type="Proteomes" id="UP000196587"/>
    </source>
</evidence>
<reference evidence="2" key="1">
    <citation type="submission" date="2017-04" db="EMBL/GenBank/DDBJ databases">
        <title>Function of individual gut microbiota members based on whole genome sequencing of pure cultures obtained from chicken caecum.</title>
        <authorList>
            <person name="Medvecky M."/>
            <person name="Cejkova D."/>
            <person name="Polansky O."/>
            <person name="Karasova D."/>
            <person name="Kubasova T."/>
            <person name="Cizek A."/>
            <person name="Rychlik I."/>
        </authorList>
    </citation>
    <scope>NUCLEOTIDE SEQUENCE [LARGE SCALE GENOMIC DNA]</scope>
    <source>
        <strain evidence="2">An189</strain>
    </source>
</reference>
<accession>A0A1Y4JQI5</accession>
<proteinExistence type="predicted"/>
<dbReference type="EMBL" id="NFKE01000004">
    <property type="protein sequence ID" value="OUP34815.1"/>
    <property type="molecule type" value="Genomic_DNA"/>
</dbReference>
<dbReference type="InterPro" id="IPR025051">
    <property type="entry name" value="DUF3990"/>
</dbReference>
<dbReference type="Pfam" id="PF13151">
    <property type="entry name" value="DUF3990"/>
    <property type="match status" value="1"/>
</dbReference>
<comment type="caution">
    <text evidence="1">The sequence shown here is derived from an EMBL/GenBank/DDBJ whole genome shotgun (WGS) entry which is preliminary data.</text>
</comment>
<dbReference type="Proteomes" id="UP000196587">
    <property type="component" value="Unassembled WGS sequence"/>
</dbReference>
<dbReference type="RefSeq" id="WP_087412459.1">
    <property type="nucleotide sequence ID" value="NZ_CALIXP010000024.1"/>
</dbReference>
<gene>
    <name evidence="1" type="ORF">B5F24_06440</name>
</gene>
<organism evidence="1 2">
    <name type="scientific">Bacteroides clarus</name>
    <dbReference type="NCBI Taxonomy" id="626929"/>
    <lineage>
        <taxon>Bacteria</taxon>
        <taxon>Pseudomonadati</taxon>
        <taxon>Bacteroidota</taxon>
        <taxon>Bacteroidia</taxon>
        <taxon>Bacteroidales</taxon>
        <taxon>Bacteroidaceae</taxon>
        <taxon>Bacteroides</taxon>
    </lineage>
</organism>
<evidence type="ECO:0000313" key="1">
    <source>
        <dbReference type="EMBL" id="OUP34815.1"/>
    </source>
</evidence>
<protein>
    <submittedName>
        <fullName evidence="1">Sortase</fullName>
    </submittedName>
</protein>